<organism evidence="3 4">
    <name type="scientific">Rubinisphaera brasiliensis (strain ATCC 49424 / DSM 5305 / JCM 21570 / IAM 15109 / NBRC 103401 / IFAM 1448)</name>
    <name type="common">Planctomyces brasiliensis</name>
    <dbReference type="NCBI Taxonomy" id="756272"/>
    <lineage>
        <taxon>Bacteria</taxon>
        <taxon>Pseudomonadati</taxon>
        <taxon>Planctomycetota</taxon>
        <taxon>Planctomycetia</taxon>
        <taxon>Planctomycetales</taxon>
        <taxon>Planctomycetaceae</taxon>
        <taxon>Rubinisphaera</taxon>
    </lineage>
</organism>
<protein>
    <submittedName>
        <fullName evidence="3">Integrase family protein</fullName>
    </submittedName>
</protein>
<keyword evidence="4" id="KW-1185">Reference proteome</keyword>
<dbReference type="AlphaFoldDB" id="F0SPH7"/>
<dbReference type="Gene3D" id="1.10.443.10">
    <property type="entry name" value="Intergrase catalytic core"/>
    <property type="match status" value="1"/>
</dbReference>
<dbReference type="eggNOG" id="COG0582">
    <property type="taxonomic scope" value="Bacteria"/>
</dbReference>
<dbReference type="PROSITE" id="PS51898">
    <property type="entry name" value="TYR_RECOMBINASE"/>
    <property type="match status" value="1"/>
</dbReference>
<dbReference type="InterPro" id="IPR002104">
    <property type="entry name" value="Integrase_catalytic"/>
</dbReference>
<dbReference type="InterPro" id="IPR013762">
    <property type="entry name" value="Integrase-like_cat_sf"/>
</dbReference>
<dbReference type="Proteomes" id="UP000006860">
    <property type="component" value="Chromosome"/>
</dbReference>
<proteinExistence type="predicted"/>
<reference evidence="4" key="1">
    <citation type="submission" date="2011-02" db="EMBL/GenBank/DDBJ databases">
        <title>The complete genome of Planctomyces brasiliensis DSM 5305.</title>
        <authorList>
            <person name="Lucas S."/>
            <person name="Copeland A."/>
            <person name="Lapidus A."/>
            <person name="Bruce D."/>
            <person name="Goodwin L."/>
            <person name="Pitluck S."/>
            <person name="Kyrpides N."/>
            <person name="Mavromatis K."/>
            <person name="Pagani I."/>
            <person name="Ivanova N."/>
            <person name="Ovchinnikova G."/>
            <person name="Lu M."/>
            <person name="Detter J.C."/>
            <person name="Han C."/>
            <person name="Land M."/>
            <person name="Hauser L."/>
            <person name="Markowitz V."/>
            <person name="Cheng J.-F."/>
            <person name="Hugenholtz P."/>
            <person name="Woyke T."/>
            <person name="Wu D."/>
            <person name="Tindall B."/>
            <person name="Pomrenke H.G."/>
            <person name="Brambilla E."/>
            <person name="Klenk H.-P."/>
            <person name="Eisen J.A."/>
        </authorList>
    </citation>
    <scope>NUCLEOTIDE SEQUENCE [LARGE SCALE GENOMIC DNA]</scope>
    <source>
        <strain evidence="4">ATCC 49424 / DSM 5305 / JCM 21570 / IAM 15109 / NBRC 103401 / IFAM 1448</strain>
    </source>
</reference>
<dbReference type="EMBL" id="CP002546">
    <property type="protein sequence ID" value="ADY57881.1"/>
    <property type="molecule type" value="Genomic_DNA"/>
</dbReference>
<evidence type="ECO:0000256" key="1">
    <source>
        <dbReference type="ARBA" id="ARBA00023172"/>
    </source>
</evidence>
<evidence type="ECO:0000313" key="4">
    <source>
        <dbReference type="Proteomes" id="UP000006860"/>
    </source>
</evidence>
<dbReference type="STRING" id="756272.Plabr_0252"/>
<accession>F0SPH7</accession>
<dbReference type="HOGENOM" id="CLU_946231_0_0_0"/>
<keyword evidence="1" id="KW-0233">DNA recombination</keyword>
<dbReference type="GO" id="GO:0006310">
    <property type="term" value="P:DNA recombination"/>
    <property type="evidence" value="ECO:0007669"/>
    <property type="project" value="UniProtKB-KW"/>
</dbReference>
<dbReference type="GO" id="GO:0015074">
    <property type="term" value="P:DNA integration"/>
    <property type="evidence" value="ECO:0007669"/>
    <property type="project" value="InterPro"/>
</dbReference>
<name>F0SPH7_RUBBR</name>
<sequence>MLSSLVNAYRSKSRCSESTYKTLRVRVNFLIRHGGNVQISRMGPDYMESVRKAAVEAGYSPTTIENSIANVSQVLTKLGYAVEAGERLRIPPPEVSVVPLKDFDATLQQMPPYLRAICSLAYVTGLRINDIRKLDLGAIRERLSVRASKTQKVHQFPIPPWCLRQLQAAGDVPRDQHTLYRHQKKACKAAGVDYYTFHDLRVLSANTWNSLAMGLGPLILGNSLPGWSKATAHYLNAHDALFERIADFPPPPSLLSVKERCAEKARKQKLRAAIERLSSKKLETLLQVAEGLAG</sequence>
<feature type="domain" description="Tyr recombinase" evidence="2">
    <location>
        <begin position="93"/>
        <end position="247"/>
    </location>
</feature>
<gene>
    <name evidence="3" type="ordered locus">Plabr_0252</name>
</gene>
<dbReference type="SUPFAM" id="SSF56349">
    <property type="entry name" value="DNA breaking-rejoining enzymes"/>
    <property type="match status" value="1"/>
</dbReference>
<dbReference type="InterPro" id="IPR011010">
    <property type="entry name" value="DNA_brk_join_enz"/>
</dbReference>
<evidence type="ECO:0000313" key="3">
    <source>
        <dbReference type="EMBL" id="ADY57881.1"/>
    </source>
</evidence>
<evidence type="ECO:0000259" key="2">
    <source>
        <dbReference type="PROSITE" id="PS51898"/>
    </source>
</evidence>
<dbReference type="GO" id="GO:0003677">
    <property type="term" value="F:DNA binding"/>
    <property type="evidence" value="ECO:0007669"/>
    <property type="project" value="InterPro"/>
</dbReference>
<dbReference type="KEGG" id="pbs:Plabr_0252"/>